<dbReference type="AlphaFoldDB" id="A0A0K0F0Z6"/>
<evidence type="ECO:0000313" key="2">
    <source>
        <dbReference type="Proteomes" id="UP000035680"/>
    </source>
</evidence>
<reference evidence="3" key="2">
    <citation type="submission" date="2015-08" db="UniProtKB">
        <authorList>
            <consortium name="WormBaseParasite"/>
        </authorList>
    </citation>
    <scope>IDENTIFICATION</scope>
</reference>
<organism evidence="2 3">
    <name type="scientific">Strongyloides venezuelensis</name>
    <name type="common">Threadworm</name>
    <dbReference type="NCBI Taxonomy" id="75913"/>
    <lineage>
        <taxon>Eukaryota</taxon>
        <taxon>Metazoa</taxon>
        <taxon>Ecdysozoa</taxon>
        <taxon>Nematoda</taxon>
        <taxon>Chromadorea</taxon>
        <taxon>Rhabditida</taxon>
        <taxon>Tylenchina</taxon>
        <taxon>Panagrolaimomorpha</taxon>
        <taxon>Strongyloidoidea</taxon>
        <taxon>Strongyloididae</taxon>
        <taxon>Strongyloides</taxon>
    </lineage>
</organism>
<keyword evidence="2" id="KW-1185">Reference proteome</keyword>
<evidence type="ECO:0000313" key="3">
    <source>
        <dbReference type="WBParaSite" id="SVE_0246300.1"/>
    </source>
</evidence>
<dbReference type="Proteomes" id="UP000035680">
    <property type="component" value="Unassembled WGS sequence"/>
</dbReference>
<reference evidence="2" key="1">
    <citation type="submission" date="2014-07" db="EMBL/GenBank/DDBJ databases">
        <authorList>
            <person name="Martin A.A"/>
            <person name="De Silva N."/>
        </authorList>
    </citation>
    <scope>NUCLEOTIDE SEQUENCE</scope>
</reference>
<dbReference type="WBParaSite" id="SVE_0246300.1">
    <property type="protein sequence ID" value="SVE_0246300.1"/>
    <property type="gene ID" value="SVE_0246300"/>
</dbReference>
<proteinExistence type="predicted"/>
<accession>A0A0K0F0Z6</accession>
<sequence>MFNLHFCCYFIFGGICRLTKLNNHILYIFNSPKMSSRRNSLEKAVAKKRYNQELSKMRSIMCKYNSSQKRITNLMGKVDALSQEKRSLEEKYSNLFQNHEKLLEEMSKLKRQREESMKRAREAEIHCGNLNQINFNLNQVCQEQARQINIMSENKNKNLTDAESKLRYKLENSVLLSIQKKQLQYCCSNTQQKWINSIVFAIQKTNINEAPPSNVLKKLSDRIMKLADETLEKEKEQETKAIMHKIMLNEKETKKRDCQIIKMELSSSNTNEIESSAVNKENQKGNTLFGNLNEENSTVNMHSKQQKECNRVFAVPLLSGNDYTFKEEISSDKKVDGDNGYM</sequence>
<feature type="coiled-coil region" evidence="1">
    <location>
        <begin position="64"/>
        <end position="126"/>
    </location>
</feature>
<name>A0A0K0F0Z6_STRVS</name>
<keyword evidence="1" id="KW-0175">Coiled coil</keyword>
<protein>
    <submittedName>
        <fullName evidence="3">Uncharacterized protein</fullName>
    </submittedName>
</protein>
<evidence type="ECO:0000256" key="1">
    <source>
        <dbReference type="SAM" id="Coils"/>
    </source>
</evidence>